<protein>
    <submittedName>
        <fullName evidence="6">MAPEG family protein</fullName>
    </submittedName>
</protein>
<feature type="transmembrane region" description="Helical" evidence="5">
    <location>
        <begin position="86"/>
        <end position="103"/>
    </location>
</feature>
<dbReference type="AlphaFoldDB" id="A0A1C7D6X2"/>
<evidence type="ECO:0000256" key="4">
    <source>
        <dbReference type="ARBA" id="ARBA00023136"/>
    </source>
</evidence>
<evidence type="ECO:0000256" key="2">
    <source>
        <dbReference type="ARBA" id="ARBA00022692"/>
    </source>
</evidence>
<accession>A0A1C7D6X2</accession>
<dbReference type="OrthoDB" id="7743618at2"/>
<dbReference type="Proteomes" id="UP000092698">
    <property type="component" value="Chromosome"/>
</dbReference>
<keyword evidence="7" id="KW-1185">Reference proteome</keyword>
<sequence>MPAEILVLALACVLLFVHVQVAIHKKTAQYGVDWNMGPRDEDTPPLNDVAARLERARDNFLETFPVAIVALFGVVLADKSGPVTEAAAWTWLGARAVYLPLYWSGVHKWRTVVFGISAIALLVLLGVLIFG</sequence>
<keyword evidence="2 5" id="KW-0812">Transmembrane</keyword>
<dbReference type="STRING" id="645517.A6F65_00783"/>
<dbReference type="Pfam" id="PF01124">
    <property type="entry name" value="MAPEG"/>
    <property type="match status" value="1"/>
</dbReference>
<proteinExistence type="predicted"/>
<evidence type="ECO:0000313" key="7">
    <source>
        <dbReference type="Proteomes" id="UP000092698"/>
    </source>
</evidence>
<evidence type="ECO:0000256" key="1">
    <source>
        <dbReference type="ARBA" id="ARBA00004370"/>
    </source>
</evidence>
<keyword evidence="4 5" id="KW-0472">Membrane</keyword>
<feature type="transmembrane region" description="Helical" evidence="5">
    <location>
        <begin position="109"/>
        <end position="130"/>
    </location>
</feature>
<dbReference type="PANTHER" id="PTHR35371">
    <property type="entry name" value="INNER MEMBRANE PROTEIN"/>
    <property type="match status" value="1"/>
</dbReference>
<dbReference type="SUPFAM" id="SSF161084">
    <property type="entry name" value="MAPEG domain-like"/>
    <property type="match status" value="1"/>
</dbReference>
<evidence type="ECO:0000313" key="6">
    <source>
        <dbReference type="EMBL" id="ANU07102.1"/>
    </source>
</evidence>
<evidence type="ECO:0000256" key="5">
    <source>
        <dbReference type="SAM" id="Phobius"/>
    </source>
</evidence>
<dbReference type="EMBL" id="CP016545">
    <property type="protein sequence ID" value="ANU07102.1"/>
    <property type="molecule type" value="Genomic_DNA"/>
</dbReference>
<feature type="transmembrane region" description="Helical" evidence="5">
    <location>
        <begin position="60"/>
        <end position="77"/>
    </location>
</feature>
<dbReference type="InterPro" id="IPR023352">
    <property type="entry name" value="MAPEG-like_dom_sf"/>
</dbReference>
<dbReference type="PANTHER" id="PTHR35371:SF1">
    <property type="entry name" value="BLR7753 PROTEIN"/>
    <property type="match status" value="1"/>
</dbReference>
<dbReference type="GO" id="GO:0016020">
    <property type="term" value="C:membrane"/>
    <property type="evidence" value="ECO:0007669"/>
    <property type="project" value="UniProtKB-SubCell"/>
</dbReference>
<name>A0A1C7D6X2_9SPHN</name>
<gene>
    <name evidence="6" type="ORF">A6F65_00783</name>
</gene>
<keyword evidence="3 5" id="KW-1133">Transmembrane helix</keyword>
<comment type="subcellular location">
    <subcellularLocation>
        <location evidence="1">Membrane</location>
    </subcellularLocation>
</comment>
<dbReference type="KEGG" id="anh:A6F65_00783"/>
<organism evidence="6 7">
    <name type="scientific">Paraurantiacibacter namhicola</name>
    <dbReference type="NCBI Taxonomy" id="645517"/>
    <lineage>
        <taxon>Bacteria</taxon>
        <taxon>Pseudomonadati</taxon>
        <taxon>Pseudomonadota</taxon>
        <taxon>Alphaproteobacteria</taxon>
        <taxon>Sphingomonadales</taxon>
        <taxon>Erythrobacteraceae</taxon>
        <taxon>Paraurantiacibacter</taxon>
    </lineage>
</organism>
<dbReference type="InterPro" id="IPR001129">
    <property type="entry name" value="Membr-assoc_MAPEG"/>
</dbReference>
<evidence type="ECO:0000256" key="3">
    <source>
        <dbReference type="ARBA" id="ARBA00022989"/>
    </source>
</evidence>
<dbReference type="Gene3D" id="1.20.120.550">
    <property type="entry name" value="Membrane associated eicosanoid/glutathione metabolism-like domain"/>
    <property type="match status" value="1"/>
</dbReference>
<reference evidence="6 7" key="1">
    <citation type="submission" date="2016-07" db="EMBL/GenBank/DDBJ databases">
        <title>Complete genome sequence of Altererythrobacter namhicola JCM 16345T, containing esterase-encoding genes.</title>
        <authorList>
            <person name="Cheng H."/>
            <person name="Wu Y.-H."/>
            <person name="Jian S.-L."/>
            <person name="Huo Y.-Y."/>
            <person name="Wang C.-S."/>
            <person name="Xu X.-W."/>
        </authorList>
    </citation>
    <scope>NUCLEOTIDE SEQUENCE [LARGE SCALE GENOMIC DNA]</scope>
    <source>
        <strain evidence="6 7">JCM 16345</strain>
    </source>
</reference>